<dbReference type="InterPro" id="IPR036962">
    <property type="entry name" value="Glyco_hydro_3_N_sf"/>
</dbReference>
<feature type="domain" description="Fibronectin type III-like" evidence="6">
    <location>
        <begin position="606"/>
        <end position="676"/>
    </location>
</feature>
<dbReference type="SUPFAM" id="SSF52279">
    <property type="entry name" value="Beta-D-glucan exohydrolase, C-terminal domain"/>
    <property type="match status" value="1"/>
</dbReference>
<dbReference type="Gene3D" id="2.60.40.10">
    <property type="entry name" value="Immunoglobulins"/>
    <property type="match status" value="1"/>
</dbReference>
<accession>A0ABW1QS84</accession>
<keyword evidence="8" id="KW-1185">Reference proteome</keyword>
<dbReference type="InterPro" id="IPR001764">
    <property type="entry name" value="Glyco_hydro_3_N"/>
</dbReference>
<dbReference type="InterPro" id="IPR017853">
    <property type="entry name" value="GH"/>
</dbReference>
<evidence type="ECO:0000313" key="7">
    <source>
        <dbReference type="EMBL" id="MFC6152153.1"/>
    </source>
</evidence>
<evidence type="ECO:0000256" key="4">
    <source>
        <dbReference type="RuleBase" id="RU361161"/>
    </source>
</evidence>
<keyword evidence="4" id="KW-0326">Glycosidase</keyword>
<keyword evidence="2 4" id="KW-0378">Hydrolase</keyword>
<dbReference type="Gene3D" id="3.40.50.1700">
    <property type="entry name" value="Glycoside hydrolase family 3 C-terminal domain"/>
    <property type="match status" value="1"/>
</dbReference>
<proteinExistence type="inferred from homology"/>
<dbReference type="Gene3D" id="3.20.20.300">
    <property type="entry name" value="Glycoside hydrolase, family 3, N-terminal domain"/>
    <property type="match status" value="1"/>
</dbReference>
<dbReference type="Pfam" id="PF14310">
    <property type="entry name" value="Fn3-like"/>
    <property type="match status" value="1"/>
</dbReference>
<comment type="similarity">
    <text evidence="1 4">Belongs to the glycosyl hydrolase 3 family.</text>
</comment>
<gene>
    <name evidence="7" type="ORF">ACFPWU_00525</name>
</gene>
<feature type="region of interest" description="Disordered" evidence="5">
    <location>
        <begin position="1"/>
        <end position="21"/>
    </location>
</feature>
<dbReference type="InterPro" id="IPR026891">
    <property type="entry name" value="Fn3-like"/>
</dbReference>
<dbReference type="PROSITE" id="PS00775">
    <property type="entry name" value="GLYCOSYL_HYDROL_F3"/>
    <property type="match status" value="1"/>
</dbReference>
<dbReference type="InterPro" id="IPR019800">
    <property type="entry name" value="Glyco_hydro_3_AS"/>
</dbReference>
<evidence type="ECO:0000256" key="2">
    <source>
        <dbReference type="ARBA" id="ARBA00022801"/>
    </source>
</evidence>
<dbReference type="PANTHER" id="PTHR42715:SF10">
    <property type="entry name" value="BETA-GLUCOSIDASE"/>
    <property type="match status" value="1"/>
</dbReference>
<evidence type="ECO:0000256" key="5">
    <source>
        <dbReference type="SAM" id="MobiDB-lite"/>
    </source>
</evidence>
<dbReference type="Pfam" id="PF00933">
    <property type="entry name" value="Glyco_hydro_3"/>
    <property type="match status" value="1"/>
</dbReference>
<name>A0ABW1QS84_9ACTN</name>
<dbReference type="PRINTS" id="PR00133">
    <property type="entry name" value="GLHYDRLASE3"/>
</dbReference>
<dbReference type="EMBL" id="JBHSQI010000001">
    <property type="protein sequence ID" value="MFC6152153.1"/>
    <property type="molecule type" value="Genomic_DNA"/>
</dbReference>
<sequence length="806" mass="85774">MTVPAHQSLPVPVRGQEPEPTPAAVVARLSTDRKIRMLSGRDFWNTESGPGFASVLFSDGPHGLRKQVASGDHLGLGGSVPATCFPTASALGATWDPHLVEEIGVAIGREAAAQGVGVVLGPGLNIKRHPGGGRNFEYFSEDPLLSGHLAAAMVRGLQSQGVGACLKHFAANNQEFHRMRVDTLVDERTLREIYLTGFEIAVRGAKPWSVMSSYNQLNGEYTGASKHLLTDVLRTEWGFDGVVMTDWLGVTDRPAALKAGLDLEMPSSNGAWDARTKAALDARRISEDDLDRACERVVALAQKVTAAAGRRADAAELSDLDAHHQLARRAAAQAATLLTNDGILPLAPTHEKIALIGAFAETPRFQGAGSSLVNATRVDSLKDTFAARLGGRHEITFAPGYDARTGSTDHTLLAQARKVASEADVVVLVVGLPASYETEGVDRTDLRLPSSHDALVEQVCAANPRTVVVLVNGAPVTTPWADRPAALLEAYLGGQAAGAAITDVLVGDVEPGGRLAESIPYSIHDVPADADFARVPAQVQYRETHHVGYRFHDTAFDGAVLPARFPFGHGLGYTTVELSDLVVAFDGDKIKVGVTATNSGPRTGASVVQVYVHDVVSSVARPEQELKAFERVYLIQGESRRIEFMLDSRAFAVWDVASHAWAVEAGDYEIRVGRCSSVDLPLRQVIEIGSHDVVTPVEGTAGAVATSAEFVGLLGRPVPLPTPVTPFTEDSTVGDLDDTWLGRQARKVLENAAVSRVEGGQEENSAMLAAALEQLPLRAVVALSGGKLTFKMLDVSLKALNAARRK</sequence>
<dbReference type="Proteomes" id="UP001596098">
    <property type="component" value="Unassembled WGS sequence"/>
</dbReference>
<evidence type="ECO:0000256" key="3">
    <source>
        <dbReference type="ARBA" id="ARBA00023277"/>
    </source>
</evidence>
<evidence type="ECO:0000259" key="6">
    <source>
        <dbReference type="SMART" id="SM01217"/>
    </source>
</evidence>
<organism evidence="7 8">
    <name type="scientific">Nocardioides yefusunii</name>
    <dbReference type="NCBI Taxonomy" id="2500546"/>
    <lineage>
        <taxon>Bacteria</taxon>
        <taxon>Bacillati</taxon>
        <taxon>Actinomycetota</taxon>
        <taxon>Actinomycetes</taxon>
        <taxon>Propionibacteriales</taxon>
        <taxon>Nocardioidaceae</taxon>
        <taxon>Nocardioides</taxon>
    </lineage>
</organism>
<evidence type="ECO:0000256" key="1">
    <source>
        <dbReference type="ARBA" id="ARBA00005336"/>
    </source>
</evidence>
<dbReference type="RefSeq" id="WP_128220212.1">
    <property type="nucleotide sequence ID" value="NZ_CP034929.1"/>
</dbReference>
<dbReference type="InterPro" id="IPR002772">
    <property type="entry name" value="Glyco_hydro_3_C"/>
</dbReference>
<keyword evidence="3" id="KW-0119">Carbohydrate metabolism</keyword>
<dbReference type="PANTHER" id="PTHR42715">
    <property type="entry name" value="BETA-GLUCOSIDASE"/>
    <property type="match status" value="1"/>
</dbReference>
<dbReference type="InterPro" id="IPR036881">
    <property type="entry name" value="Glyco_hydro_3_C_sf"/>
</dbReference>
<comment type="caution">
    <text evidence="7">The sequence shown here is derived from an EMBL/GenBank/DDBJ whole genome shotgun (WGS) entry which is preliminary data.</text>
</comment>
<protein>
    <submittedName>
        <fullName evidence="7">Beta-glucosidase</fullName>
    </submittedName>
</protein>
<dbReference type="InterPro" id="IPR013783">
    <property type="entry name" value="Ig-like_fold"/>
</dbReference>
<dbReference type="SMART" id="SM01217">
    <property type="entry name" value="Fn3_like"/>
    <property type="match status" value="1"/>
</dbReference>
<dbReference type="Pfam" id="PF01915">
    <property type="entry name" value="Glyco_hydro_3_C"/>
    <property type="match status" value="1"/>
</dbReference>
<evidence type="ECO:0000313" key="8">
    <source>
        <dbReference type="Proteomes" id="UP001596098"/>
    </source>
</evidence>
<dbReference type="SUPFAM" id="SSF51445">
    <property type="entry name" value="(Trans)glycosidases"/>
    <property type="match status" value="1"/>
</dbReference>
<reference evidence="8" key="1">
    <citation type="journal article" date="2019" name="Int. J. Syst. Evol. Microbiol.">
        <title>The Global Catalogue of Microorganisms (GCM) 10K type strain sequencing project: providing services to taxonomists for standard genome sequencing and annotation.</title>
        <authorList>
            <consortium name="The Broad Institute Genomics Platform"/>
            <consortium name="The Broad Institute Genome Sequencing Center for Infectious Disease"/>
            <person name="Wu L."/>
            <person name="Ma J."/>
        </authorList>
    </citation>
    <scope>NUCLEOTIDE SEQUENCE [LARGE SCALE GENOMIC DNA]</scope>
    <source>
        <strain evidence="8">DFY28</strain>
    </source>
</reference>
<dbReference type="InterPro" id="IPR050288">
    <property type="entry name" value="Cellulose_deg_GH3"/>
</dbReference>